<accession>A0A699RCI5</accession>
<name>A0A699RCI5_TANCI</name>
<organism evidence="1">
    <name type="scientific">Tanacetum cinerariifolium</name>
    <name type="common">Dalmatian daisy</name>
    <name type="synonym">Chrysanthemum cinerariifolium</name>
    <dbReference type="NCBI Taxonomy" id="118510"/>
    <lineage>
        <taxon>Eukaryota</taxon>
        <taxon>Viridiplantae</taxon>
        <taxon>Streptophyta</taxon>
        <taxon>Embryophyta</taxon>
        <taxon>Tracheophyta</taxon>
        <taxon>Spermatophyta</taxon>
        <taxon>Magnoliopsida</taxon>
        <taxon>eudicotyledons</taxon>
        <taxon>Gunneridae</taxon>
        <taxon>Pentapetalae</taxon>
        <taxon>asterids</taxon>
        <taxon>campanulids</taxon>
        <taxon>Asterales</taxon>
        <taxon>Asteraceae</taxon>
        <taxon>Asteroideae</taxon>
        <taxon>Anthemideae</taxon>
        <taxon>Anthemidinae</taxon>
        <taxon>Tanacetum</taxon>
    </lineage>
</organism>
<reference evidence="1" key="1">
    <citation type="journal article" date="2019" name="Sci. Rep.">
        <title>Draft genome of Tanacetum cinerariifolium, the natural source of mosquito coil.</title>
        <authorList>
            <person name="Yamashiro T."/>
            <person name="Shiraishi A."/>
            <person name="Satake H."/>
            <person name="Nakayama K."/>
        </authorList>
    </citation>
    <scope>NUCLEOTIDE SEQUENCE</scope>
</reference>
<sequence length="46" mass="4916">SFAWEWCGGSGVDWSGGERWERVLAGKKVTGTTVLSILNGKDTGLC</sequence>
<protein>
    <submittedName>
        <fullName evidence="1">Uncharacterized protein</fullName>
    </submittedName>
</protein>
<gene>
    <name evidence="1" type="ORF">Tci_856899</name>
</gene>
<proteinExistence type="predicted"/>
<dbReference type="AlphaFoldDB" id="A0A699RCI5"/>
<dbReference type="EMBL" id="BKCJ011097241">
    <property type="protein sequence ID" value="GFC84929.1"/>
    <property type="molecule type" value="Genomic_DNA"/>
</dbReference>
<comment type="caution">
    <text evidence="1">The sequence shown here is derived from an EMBL/GenBank/DDBJ whole genome shotgun (WGS) entry which is preliminary data.</text>
</comment>
<evidence type="ECO:0000313" key="1">
    <source>
        <dbReference type="EMBL" id="GFC84929.1"/>
    </source>
</evidence>
<feature type="non-terminal residue" evidence="1">
    <location>
        <position position="1"/>
    </location>
</feature>